<keyword evidence="12" id="KW-1185">Reference proteome</keyword>
<evidence type="ECO:0000256" key="7">
    <source>
        <dbReference type="ARBA" id="ARBA00022989"/>
    </source>
</evidence>
<dbReference type="VEuPathDB" id="VectorBase:PPAPM1_002210"/>
<dbReference type="GO" id="GO:0007220">
    <property type="term" value="P:Notch receptor processing"/>
    <property type="evidence" value="ECO:0007669"/>
    <property type="project" value="TreeGrafter"/>
</dbReference>
<evidence type="ECO:0000256" key="8">
    <source>
        <dbReference type="ARBA" id="ARBA00023136"/>
    </source>
</evidence>
<reference evidence="11" key="1">
    <citation type="submission" date="2022-08" db="UniProtKB">
        <authorList>
            <consortium name="EnsemblMetazoa"/>
        </authorList>
    </citation>
    <scope>IDENTIFICATION</scope>
    <source>
        <strain evidence="11">Israel</strain>
    </source>
</reference>
<evidence type="ECO:0000313" key="12">
    <source>
        <dbReference type="Proteomes" id="UP000092462"/>
    </source>
</evidence>
<name>A0A1B0D3C2_PHLPP</name>
<evidence type="ECO:0000256" key="5">
    <source>
        <dbReference type="ARBA" id="ARBA00022729"/>
    </source>
</evidence>
<protein>
    <recommendedName>
        <fullName evidence="3">Nicastrin</fullName>
    </recommendedName>
</protein>
<evidence type="ECO:0000256" key="9">
    <source>
        <dbReference type="ARBA" id="ARBA00023180"/>
    </source>
</evidence>
<dbReference type="PANTHER" id="PTHR21092">
    <property type="entry name" value="NICASTRIN"/>
    <property type="match status" value="1"/>
</dbReference>
<dbReference type="InterPro" id="IPR008710">
    <property type="entry name" value="Nicastrin"/>
</dbReference>
<keyword evidence="9" id="KW-0325">Glycoprotein</keyword>
<keyword evidence="6" id="KW-0914">Notch signaling pathway</keyword>
<organism evidence="11 12">
    <name type="scientific">Phlebotomus papatasi</name>
    <name type="common">Sandfly</name>
    <dbReference type="NCBI Taxonomy" id="29031"/>
    <lineage>
        <taxon>Eukaryota</taxon>
        <taxon>Metazoa</taxon>
        <taxon>Ecdysozoa</taxon>
        <taxon>Arthropoda</taxon>
        <taxon>Hexapoda</taxon>
        <taxon>Insecta</taxon>
        <taxon>Pterygota</taxon>
        <taxon>Neoptera</taxon>
        <taxon>Endopterygota</taxon>
        <taxon>Diptera</taxon>
        <taxon>Nematocera</taxon>
        <taxon>Psychodoidea</taxon>
        <taxon>Psychodidae</taxon>
        <taxon>Phlebotomus</taxon>
        <taxon>Phlebotomus</taxon>
    </lineage>
</organism>
<evidence type="ECO:0000256" key="6">
    <source>
        <dbReference type="ARBA" id="ARBA00022976"/>
    </source>
</evidence>
<evidence type="ECO:0000313" key="11">
    <source>
        <dbReference type="EnsemblMetazoa" id="PPAI001845-PA"/>
    </source>
</evidence>
<dbReference type="Proteomes" id="UP000092462">
    <property type="component" value="Unassembled WGS sequence"/>
</dbReference>
<dbReference type="PANTHER" id="PTHR21092:SF0">
    <property type="entry name" value="NICASTRIN"/>
    <property type="match status" value="1"/>
</dbReference>
<dbReference type="GO" id="GO:0016485">
    <property type="term" value="P:protein processing"/>
    <property type="evidence" value="ECO:0007669"/>
    <property type="project" value="InterPro"/>
</dbReference>
<dbReference type="InterPro" id="IPR041084">
    <property type="entry name" value="Ncstrn_small"/>
</dbReference>
<keyword evidence="8" id="KW-0472">Membrane</keyword>
<dbReference type="EnsemblMetazoa" id="PPAI001845-RA">
    <property type="protein sequence ID" value="PPAI001845-PA"/>
    <property type="gene ID" value="PPAI001845"/>
</dbReference>
<evidence type="ECO:0000259" key="10">
    <source>
        <dbReference type="Pfam" id="PF18266"/>
    </source>
</evidence>
<keyword evidence="5" id="KW-0732">Signal</keyword>
<proteinExistence type="inferred from homology"/>
<feature type="domain" description="Nicastrin small lobe" evidence="10">
    <location>
        <begin position="35"/>
        <end position="96"/>
    </location>
</feature>
<dbReference type="VEuPathDB" id="VectorBase:PPAI001845"/>
<comment type="similarity">
    <text evidence="2">Belongs to the nicastrin family.</text>
</comment>
<comment type="subcellular location">
    <subcellularLocation>
        <location evidence="1">Membrane</location>
        <topology evidence="1">Single-pass type I membrane protein</topology>
    </subcellularLocation>
</comment>
<keyword evidence="7" id="KW-1133">Transmembrane helix</keyword>
<dbReference type="GO" id="GO:0007219">
    <property type="term" value="P:Notch signaling pathway"/>
    <property type="evidence" value="ECO:0007669"/>
    <property type="project" value="UniProtKB-KW"/>
</dbReference>
<evidence type="ECO:0000256" key="4">
    <source>
        <dbReference type="ARBA" id="ARBA00022692"/>
    </source>
</evidence>
<dbReference type="Pfam" id="PF18266">
    <property type="entry name" value="Ncstrn_small"/>
    <property type="match status" value="1"/>
</dbReference>
<accession>A0A1B0D3C2</accession>
<evidence type="ECO:0000256" key="1">
    <source>
        <dbReference type="ARBA" id="ARBA00004479"/>
    </source>
</evidence>
<evidence type="ECO:0000256" key="3">
    <source>
        <dbReference type="ARBA" id="ARBA00015303"/>
    </source>
</evidence>
<dbReference type="AlphaFoldDB" id="A0A1B0D3C2"/>
<keyword evidence="4" id="KW-0812">Transmembrane</keyword>
<dbReference type="EMBL" id="AJVK01010936">
    <property type="status" value="NOT_ANNOTATED_CDS"/>
    <property type="molecule type" value="Genomic_DNA"/>
</dbReference>
<dbReference type="GO" id="GO:0005886">
    <property type="term" value="C:plasma membrane"/>
    <property type="evidence" value="ECO:0007669"/>
    <property type="project" value="TreeGrafter"/>
</dbReference>
<sequence>MGVFVHISCLLISLLCIANAQRITDKMFSNIVGTSCFRRLNATHSTGCSSTFRGSQGVIHVVKTQEDFEFLFNNPPSPPYAPNVVGLRLFIIFERLMQTWELTAADMKALISILHRDL</sequence>
<evidence type="ECO:0000256" key="2">
    <source>
        <dbReference type="ARBA" id="ARBA00007717"/>
    </source>
</evidence>